<dbReference type="EMBL" id="BGPR01000757">
    <property type="protein sequence ID" value="GBM34342.1"/>
    <property type="molecule type" value="Genomic_DNA"/>
</dbReference>
<dbReference type="AlphaFoldDB" id="A0A4Y2EYJ6"/>
<organism evidence="1 2">
    <name type="scientific">Araneus ventricosus</name>
    <name type="common">Orbweaver spider</name>
    <name type="synonym">Epeira ventricosa</name>
    <dbReference type="NCBI Taxonomy" id="182803"/>
    <lineage>
        <taxon>Eukaryota</taxon>
        <taxon>Metazoa</taxon>
        <taxon>Ecdysozoa</taxon>
        <taxon>Arthropoda</taxon>
        <taxon>Chelicerata</taxon>
        <taxon>Arachnida</taxon>
        <taxon>Araneae</taxon>
        <taxon>Araneomorphae</taxon>
        <taxon>Entelegynae</taxon>
        <taxon>Araneoidea</taxon>
        <taxon>Araneidae</taxon>
        <taxon>Araneus</taxon>
    </lineage>
</organism>
<evidence type="ECO:0000313" key="2">
    <source>
        <dbReference type="Proteomes" id="UP000499080"/>
    </source>
</evidence>
<comment type="caution">
    <text evidence="1">The sequence shown here is derived from an EMBL/GenBank/DDBJ whole genome shotgun (WGS) entry which is preliminary data.</text>
</comment>
<accession>A0A4Y2EYJ6</accession>
<name>A0A4Y2EYJ6_ARAVE</name>
<dbReference type="Proteomes" id="UP000499080">
    <property type="component" value="Unassembled WGS sequence"/>
</dbReference>
<sequence>MAIASGAPPRSFRRLINEKKSKTLDGFQRSRSGYKTRANMLVLLNLNALLDHSIVGVMKHSAAVKPLPHCMTSPQRESTSLDESFQVLRDF</sequence>
<gene>
    <name evidence="1" type="ORF">AVEN_211880_1</name>
</gene>
<keyword evidence="2" id="KW-1185">Reference proteome</keyword>
<protein>
    <submittedName>
        <fullName evidence="1">Uncharacterized protein</fullName>
    </submittedName>
</protein>
<evidence type="ECO:0000313" key="1">
    <source>
        <dbReference type="EMBL" id="GBM34342.1"/>
    </source>
</evidence>
<proteinExistence type="predicted"/>
<reference evidence="1 2" key="1">
    <citation type="journal article" date="2019" name="Sci. Rep.">
        <title>Orb-weaving spider Araneus ventricosus genome elucidates the spidroin gene catalogue.</title>
        <authorList>
            <person name="Kono N."/>
            <person name="Nakamura H."/>
            <person name="Ohtoshi R."/>
            <person name="Moran D.A.P."/>
            <person name="Shinohara A."/>
            <person name="Yoshida Y."/>
            <person name="Fujiwara M."/>
            <person name="Mori M."/>
            <person name="Tomita M."/>
            <person name="Arakawa K."/>
        </authorList>
    </citation>
    <scope>NUCLEOTIDE SEQUENCE [LARGE SCALE GENOMIC DNA]</scope>
</reference>